<reference evidence="2" key="1">
    <citation type="submission" date="2020-03" db="EMBL/GenBank/DDBJ databases">
        <title>FDA dAtabase for Regulatory Grade micrObial Sequences (FDA-ARGOS): Supporting development and validation of Infectious Disease Dx tests.</title>
        <authorList>
            <person name="Campos J."/>
            <person name="Goldberg B."/>
            <person name="Tallon L."/>
            <person name="Sadzewicz L."/>
            <person name="Vavikolanu K."/>
            <person name="Mehta A."/>
            <person name="Aluvathingal J."/>
            <person name="Nadendla S."/>
            <person name="Nandy P."/>
            <person name="Geyer C."/>
            <person name="Yan Y."/>
            <person name="Sichtig H."/>
        </authorList>
    </citation>
    <scope>NUCLEOTIDE SEQUENCE [LARGE SCALE GENOMIC DNA]</scope>
    <source>
        <strain evidence="2">FDAARGOS_652</strain>
    </source>
</reference>
<keyword evidence="1" id="KW-0472">Membrane</keyword>
<evidence type="ECO:0000313" key="3">
    <source>
        <dbReference type="Proteomes" id="UP000590412"/>
    </source>
</evidence>
<feature type="transmembrane region" description="Helical" evidence="1">
    <location>
        <begin position="285"/>
        <end position="302"/>
    </location>
</feature>
<proteinExistence type="predicted"/>
<name>A0A8X7TDV6_CANPA</name>
<keyword evidence="1" id="KW-0812">Transmembrane</keyword>
<organism evidence="2 3">
    <name type="scientific">Candida parapsilosis</name>
    <name type="common">Yeast</name>
    <dbReference type="NCBI Taxonomy" id="5480"/>
    <lineage>
        <taxon>Eukaryota</taxon>
        <taxon>Fungi</taxon>
        <taxon>Dikarya</taxon>
        <taxon>Ascomycota</taxon>
        <taxon>Saccharomycotina</taxon>
        <taxon>Pichiomycetes</taxon>
        <taxon>Debaryomycetaceae</taxon>
        <taxon>Candida/Lodderomyces clade</taxon>
        <taxon>Candida</taxon>
    </lineage>
</organism>
<feature type="transmembrane region" description="Helical" evidence="1">
    <location>
        <begin position="314"/>
        <end position="331"/>
    </location>
</feature>
<comment type="caution">
    <text evidence="2">The sequence shown here is derived from an EMBL/GenBank/DDBJ whole genome shotgun (WGS) entry which is preliminary data.</text>
</comment>
<dbReference type="OrthoDB" id="4018787at2759"/>
<gene>
    <name evidence="2" type="ORF">FOB60_000073</name>
</gene>
<sequence length="543" mass="62561">MSEAPPIRIHVLLRSTEPNLQNERSLFEINSNTSVKELKQAIIQRLDDRQVTRTFYEQVVLSFREEVFPNDPGSDELTVPSLLQLTNDDIREMNNVIPVNLQIKSSVNGILSREFWQDLTADDRFDFLPIINQEAERTQNEDTIPPDMAMVDPMKIVVGDDRVWHLTGTSYESISNGQGSNKLVNQDGISSKVYEISSASNEHEKVVLNTSHCIIVDNGQHQPYMLLSPAGIAKVDSVFKSQKVKVVLHNSTNTAQTPAPAQEQGAQVQVEDDVLARVVTAGKRLLMLTFQIALVLLMLGYKPNKHMQENWIKYLILIIVLFNIYILFFTGENRVQRLAENDIDLANQPPATQNFIHIVRRLARARENVAGIVVGVQDELVTIVASRTWDFEYIMSKEPNWYFVIASNFENIWKDALIYVLSILPTFQVKLYDELHKQKQMELKVFEDKVRSFYDLVLSLIQEYNKEYTPQFILPHNVALEPVLEILETLREDEKFEFLVKYYKCMKSIYDVFNKAYVKHKSLTNEQIDFLNGESDRFIAPRN</sequence>
<protein>
    <submittedName>
        <fullName evidence="2">Putative integral membrane protein</fullName>
    </submittedName>
</protein>
<dbReference type="EMBL" id="JABWAB010000001">
    <property type="protein sequence ID" value="KAF6058491.1"/>
    <property type="molecule type" value="Genomic_DNA"/>
</dbReference>
<keyword evidence="1" id="KW-1133">Transmembrane helix</keyword>
<dbReference type="AlphaFoldDB" id="A0A8X7TDV6"/>
<dbReference type="Proteomes" id="UP000590412">
    <property type="component" value="Unassembled WGS sequence"/>
</dbReference>
<evidence type="ECO:0000313" key="2">
    <source>
        <dbReference type="EMBL" id="KAF6058491.1"/>
    </source>
</evidence>
<accession>A0A8X7TDV6</accession>
<evidence type="ECO:0000256" key="1">
    <source>
        <dbReference type="SAM" id="Phobius"/>
    </source>
</evidence>